<organism evidence="1 2">
    <name type="scientific">Cyclotella cryptica</name>
    <dbReference type="NCBI Taxonomy" id="29204"/>
    <lineage>
        <taxon>Eukaryota</taxon>
        <taxon>Sar</taxon>
        <taxon>Stramenopiles</taxon>
        <taxon>Ochrophyta</taxon>
        <taxon>Bacillariophyta</taxon>
        <taxon>Coscinodiscophyceae</taxon>
        <taxon>Thalassiosirophycidae</taxon>
        <taxon>Stephanodiscales</taxon>
        <taxon>Stephanodiscaceae</taxon>
        <taxon>Cyclotella</taxon>
    </lineage>
</organism>
<dbReference type="Proteomes" id="UP001516023">
    <property type="component" value="Unassembled WGS sequence"/>
</dbReference>
<evidence type="ECO:0000313" key="1">
    <source>
        <dbReference type="EMBL" id="KAL3784811.1"/>
    </source>
</evidence>
<proteinExistence type="predicted"/>
<gene>
    <name evidence="1" type="ORF">HJC23_013851</name>
</gene>
<dbReference type="AlphaFoldDB" id="A0ABD3PAG3"/>
<dbReference type="EMBL" id="JABMIG020000228">
    <property type="protein sequence ID" value="KAL3784811.1"/>
    <property type="molecule type" value="Genomic_DNA"/>
</dbReference>
<reference evidence="1 2" key="1">
    <citation type="journal article" date="2020" name="G3 (Bethesda)">
        <title>Improved Reference Genome for Cyclotella cryptica CCMP332, a Model for Cell Wall Morphogenesis, Salinity Adaptation, and Lipid Production in Diatoms (Bacillariophyta).</title>
        <authorList>
            <person name="Roberts W.R."/>
            <person name="Downey K.M."/>
            <person name="Ruck E.C."/>
            <person name="Traller J.C."/>
            <person name="Alverson A.J."/>
        </authorList>
    </citation>
    <scope>NUCLEOTIDE SEQUENCE [LARGE SCALE GENOMIC DNA]</scope>
    <source>
        <strain evidence="1 2">CCMP332</strain>
    </source>
</reference>
<protein>
    <submittedName>
        <fullName evidence="1">Uncharacterized protein</fullName>
    </submittedName>
</protein>
<evidence type="ECO:0000313" key="2">
    <source>
        <dbReference type="Proteomes" id="UP001516023"/>
    </source>
</evidence>
<accession>A0ABD3PAG3</accession>
<name>A0ABD3PAG3_9STRA</name>
<sequence>MTTPKKVSFSETSLLIIYPCMSTEKCELWFSCTEIASFKTKWARTIRQVQSMGMDLANVTDATEYMGLESYLSKKIHSHCEKHRQDYIKSVVAAQHRYRCNEDLAKFARNKSRSTVERSHTIGVFHSSRYFQSSFRSKEMNCDCDCASNDAELKDNDRNIAHSKEYDGLKLDEMASTYNRTSRNGIRSGNEKTNITVARSA</sequence>
<keyword evidence="2" id="KW-1185">Reference proteome</keyword>
<comment type="caution">
    <text evidence="1">The sequence shown here is derived from an EMBL/GenBank/DDBJ whole genome shotgun (WGS) entry which is preliminary data.</text>
</comment>